<reference evidence="16" key="2">
    <citation type="submission" date="2015-01" db="EMBL/GenBank/DDBJ databases">
        <authorList>
            <person name="Felsheim R."/>
        </authorList>
    </citation>
    <scope>NUCLEOTIDE SEQUENCE [LARGE SCALE GENOMIC DNA]</scope>
    <source>
        <strain evidence="16">IrR/Munich</strain>
    </source>
</reference>
<evidence type="ECO:0000256" key="3">
    <source>
        <dbReference type="ARBA" id="ARBA00022490"/>
    </source>
</evidence>
<feature type="modified residue" description="2-(S-cysteinyl)pyruvic acid O-phosphothioketal" evidence="13">
    <location>
        <position position="119"/>
    </location>
</feature>
<dbReference type="PANTHER" id="PTHR43783:SF1">
    <property type="entry name" value="UDP-N-ACETYLGLUCOSAMINE 1-CARBOXYVINYLTRANSFERASE"/>
    <property type="match status" value="1"/>
</dbReference>
<keyword evidence="4 13" id="KW-0132">Cell division</keyword>
<accession>A0A0B7J5A1</accession>
<dbReference type="GO" id="GO:0009252">
    <property type="term" value="P:peptidoglycan biosynthetic process"/>
    <property type="evidence" value="ECO:0007669"/>
    <property type="project" value="UniProtKB-UniRule"/>
</dbReference>
<dbReference type="STRING" id="109232.RMONA_05575"/>
<reference evidence="15 16" key="1">
    <citation type="submission" date="2015-01" db="EMBL/GenBank/DDBJ databases">
        <title>Draft genome sequence of Rickettsia monacensis strain IrR/Munich.</title>
        <authorList>
            <person name="Felsheim R.F."/>
            <person name="Johnson S.L."/>
            <person name="Kurtti T.J."/>
            <person name="Munderloh U.G."/>
        </authorList>
    </citation>
    <scope>NUCLEOTIDE SEQUENCE [LARGE SCALE GENOMIC DNA]</scope>
    <source>
        <strain evidence="15 16">IrR/Munich</strain>
    </source>
</reference>
<dbReference type="RefSeq" id="WP_023507893.1">
    <property type="nucleotide sequence ID" value="NZ_LN794217.1"/>
</dbReference>
<evidence type="ECO:0000256" key="5">
    <source>
        <dbReference type="ARBA" id="ARBA00022679"/>
    </source>
</evidence>
<feature type="binding site" evidence="13">
    <location>
        <position position="308"/>
    </location>
    <ligand>
        <name>UDP-N-acetyl-alpha-D-glucosamine</name>
        <dbReference type="ChEBI" id="CHEBI:57705"/>
    </ligand>
</feature>
<dbReference type="GO" id="GO:0005737">
    <property type="term" value="C:cytoplasm"/>
    <property type="evidence" value="ECO:0007669"/>
    <property type="project" value="UniProtKB-SubCell"/>
</dbReference>
<dbReference type="GO" id="GO:0008360">
    <property type="term" value="P:regulation of cell shape"/>
    <property type="evidence" value="ECO:0007669"/>
    <property type="project" value="UniProtKB-KW"/>
</dbReference>
<keyword evidence="6 13" id="KW-0133">Cell shape</keyword>
<evidence type="ECO:0000256" key="9">
    <source>
        <dbReference type="ARBA" id="ARBA00023316"/>
    </source>
</evidence>
<dbReference type="InterPro" id="IPR013792">
    <property type="entry name" value="RNA3'P_cycl/enolpyr_Trfase_a/b"/>
</dbReference>
<feature type="binding site" evidence="13">
    <location>
        <begin position="22"/>
        <end position="23"/>
    </location>
    <ligand>
        <name>phosphoenolpyruvate</name>
        <dbReference type="ChEBI" id="CHEBI:58702"/>
    </ligand>
</feature>
<evidence type="ECO:0000256" key="11">
    <source>
        <dbReference type="ARBA" id="ARBA00038367"/>
    </source>
</evidence>
<dbReference type="AlphaFoldDB" id="A0A0B7J5A1"/>
<evidence type="ECO:0000256" key="10">
    <source>
        <dbReference type="ARBA" id="ARBA00023317"/>
    </source>
</evidence>
<evidence type="ECO:0000313" key="15">
    <source>
        <dbReference type="EMBL" id="CEO17489.1"/>
    </source>
</evidence>
<dbReference type="GO" id="GO:0051301">
    <property type="term" value="P:cell division"/>
    <property type="evidence" value="ECO:0007669"/>
    <property type="project" value="UniProtKB-KW"/>
</dbReference>
<dbReference type="KEGG" id="rmc:RMONA_05575"/>
<keyword evidence="16" id="KW-1185">Reference proteome</keyword>
<dbReference type="Pfam" id="PF00275">
    <property type="entry name" value="EPSP_synthase"/>
    <property type="match status" value="1"/>
</dbReference>
<dbReference type="UniPathway" id="UPA00219"/>
<dbReference type="NCBIfam" id="TIGR01072">
    <property type="entry name" value="murA"/>
    <property type="match status" value="1"/>
</dbReference>
<feature type="domain" description="Enolpyruvate transferase" evidence="14">
    <location>
        <begin position="7"/>
        <end position="409"/>
    </location>
</feature>
<keyword evidence="8 13" id="KW-0131">Cell cycle</keyword>
<sequence>MQKLIIHGGKPLEGSINISGAKNAVLPIMAASILTDKLHITNVPKLTDVSTMKDLLRSHGADIEIIEHQDEFELIINTGNINNFTADYEIVRKMRASIWVLGPLLTKYGKAKVSLPGGCAIGARQVDLHIAVLKAMGATIEIEDGYINASSKGRLKGTHFVFDKVSVGATINAILAAVLAEGDTVLFNCGREPEIVDLCNCLIKMGADIAGVGTSEITIKGTDSLNKASYKVLSDRIEAGTYMFAAAITKGDVKICGIDYHIIENIALKLIETGIKVVPINNGVQVTYEGKLNSVDLETNPYPGFATDLQAQFMSLMTLSNGVSMITENIFENRFMHVPELCRMGADIVVRGNKAVVRGVEMLKGAEVMASDLRASVSLILVGLSTNSKTVLHRIYHLDRGFQDLEKKLSNCGADIKRV</sequence>
<feature type="binding site" evidence="13">
    <location>
        <begin position="164"/>
        <end position="167"/>
    </location>
    <ligand>
        <name>UDP-N-acetyl-alpha-D-glucosamine</name>
        <dbReference type="ChEBI" id="CHEBI:57705"/>
    </ligand>
</feature>
<organism evidence="15 16">
    <name type="scientific">Rickettsia monacensis</name>
    <dbReference type="NCBI Taxonomy" id="109232"/>
    <lineage>
        <taxon>Bacteria</taxon>
        <taxon>Pseudomonadati</taxon>
        <taxon>Pseudomonadota</taxon>
        <taxon>Alphaproteobacteria</taxon>
        <taxon>Rickettsiales</taxon>
        <taxon>Rickettsiaceae</taxon>
        <taxon>Rickettsieae</taxon>
        <taxon>Rickettsia</taxon>
        <taxon>spotted fever group</taxon>
    </lineage>
</organism>
<proteinExistence type="inferred from homology"/>
<comment type="caution">
    <text evidence="13">Lacks conserved residue(s) required for the propagation of feature annotation.</text>
</comment>
<evidence type="ECO:0000256" key="6">
    <source>
        <dbReference type="ARBA" id="ARBA00022960"/>
    </source>
</evidence>
<dbReference type="HAMAP" id="MF_00111">
    <property type="entry name" value="MurA"/>
    <property type="match status" value="1"/>
</dbReference>
<comment type="function">
    <text evidence="13">Cell wall formation. Adds enolpyruvyl to UDP-N-acetylglucosamine.</text>
</comment>
<dbReference type="GO" id="GO:0071555">
    <property type="term" value="P:cell wall organization"/>
    <property type="evidence" value="ECO:0007669"/>
    <property type="project" value="UniProtKB-KW"/>
</dbReference>
<gene>
    <name evidence="13 15" type="primary">murA</name>
    <name evidence="15" type="ORF">RMONA_05575</name>
</gene>
<dbReference type="InterPro" id="IPR005750">
    <property type="entry name" value="UDP_GlcNAc_COvinyl_MurA"/>
</dbReference>
<keyword evidence="10 13" id="KW-0670">Pyruvate</keyword>
<evidence type="ECO:0000259" key="14">
    <source>
        <dbReference type="Pfam" id="PF00275"/>
    </source>
</evidence>
<feature type="binding site" evidence="13">
    <location>
        <position position="330"/>
    </location>
    <ligand>
        <name>UDP-N-acetyl-alpha-D-glucosamine</name>
        <dbReference type="ChEBI" id="CHEBI:57705"/>
    </ligand>
</feature>
<comment type="subcellular location">
    <subcellularLocation>
        <location evidence="1 13">Cytoplasm</location>
    </subcellularLocation>
</comment>
<evidence type="ECO:0000256" key="1">
    <source>
        <dbReference type="ARBA" id="ARBA00004496"/>
    </source>
</evidence>
<dbReference type="NCBIfam" id="NF006873">
    <property type="entry name" value="PRK09369.1"/>
    <property type="match status" value="1"/>
</dbReference>
<protein>
    <recommendedName>
        <fullName evidence="13">UDP-N-acetylglucosamine 1-carboxyvinyltransferase</fullName>
        <ecNumber evidence="13">2.5.1.7</ecNumber>
    </recommendedName>
    <alternativeName>
        <fullName evidence="13">Enoylpyruvate transferase</fullName>
    </alternativeName>
    <alternativeName>
        <fullName evidence="13">UDP-N-acetylglucosamine enolpyruvyl transferase</fullName>
        <shortName evidence="13">EPT</shortName>
    </alternativeName>
</protein>
<dbReference type="GO" id="GO:0019277">
    <property type="term" value="P:UDP-N-acetylgalactosamine biosynthetic process"/>
    <property type="evidence" value="ECO:0007669"/>
    <property type="project" value="InterPro"/>
</dbReference>
<keyword evidence="5 13" id="KW-0808">Transferase</keyword>
<dbReference type="InterPro" id="IPR001986">
    <property type="entry name" value="Enolpyruvate_Tfrase_dom"/>
</dbReference>
<evidence type="ECO:0000256" key="8">
    <source>
        <dbReference type="ARBA" id="ARBA00023306"/>
    </source>
</evidence>
<dbReference type="EMBL" id="LN794217">
    <property type="protein sequence ID" value="CEO17489.1"/>
    <property type="molecule type" value="Genomic_DNA"/>
</dbReference>
<evidence type="ECO:0000256" key="2">
    <source>
        <dbReference type="ARBA" id="ARBA00004752"/>
    </source>
</evidence>
<evidence type="ECO:0000313" key="16">
    <source>
        <dbReference type="Proteomes" id="UP000018149"/>
    </source>
</evidence>
<feature type="binding site" evidence="13">
    <location>
        <position position="95"/>
    </location>
    <ligand>
        <name>UDP-N-acetyl-alpha-D-glucosamine</name>
        <dbReference type="ChEBI" id="CHEBI:57705"/>
    </ligand>
</feature>
<dbReference type="GO" id="GO:0008760">
    <property type="term" value="F:UDP-N-acetylglucosamine 1-carboxyvinyltransferase activity"/>
    <property type="evidence" value="ECO:0007669"/>
    <property type="project" value="UniProtKB-UniRule"/>
</dbReference>
<keyword evidence="7 13" id="KW-0573">Peptidoglycan synthesis</keyword>
<comment type="catalytic activity">
    <reaction evidence="12 13">
        <text>phosphoenolpyruvate + UDP-N-acetyl-alpha-D-glucosamine = UDP-N-acetyl-3-O-(1-carboxyvinyl)-alpha-D-glucosamine + phosphate</text>
        <dbReference type="Rhea" id="RHEA:18681"/>
        <dbReference type="ChEBI" id="CHEBI:43474"/>
        <dbReference type="ChEBI" id="CHEBI:57705"/>
        <dbReference type="ChEBI" id="CHEBI:58702"/>
        <dbReference type="ChEBI" id="CHEBI:68483"/>
        <dbReference type="EC" id="2.5.1.7"/>
    </reaction>
</comment>
<evidence type="ECO:0000256" key="13">
    <source>
        <dbReference type="HAMAP-Rule" id="MF_00111"/>
    </source>
</evidence>
<dbReference type="Gene3D" id="3.65.10.10">
    <property type="entry name" value="Enolpyruvate transferase domain"/>
    <property type="match status" value="2"/>
</dbReference>
<evidence type="ECO:0000256" key="7">
    <source>
        <dbReference type="ARBA" id="ARBA00022984"/>
    </source>
</evidence>
<comment type="pathway">
    <text evidence="2 13">Cell wall biogenesis; peptidoglycan biosynthesis.</text>
</comment>
<dbReference type="SUPFAM" id="SSF55205">
    <property type="entry name" value="EPT/RTPC-like"/>
    <property type="match status" value="1"/>
</dbReference>
<keyword evidence="3 13" id="KW-0963">Cytoplasm</keyword>
<dbReference type="InterPro" id="IPR036968">
    <property type="entry name" value="Enolpyruvate_Tfrase_sf"/>
</dbReference>
<comment type="similarity">
    <text evidence="11 13">Belongs to the EPSP synthase family. MurA subfamily.</text>
</comment>
<dbReference type="CDD" id="cd01555">
    <property type="entry name" value="UdpNAET"/>
    <property type="match status" value="1"/>
</dbReference>
<dbReference type="InterPro" id="IPR050068">
    <property type="entry name" value="MurA_subfamily"/>
</dbReference>
<dbReference type="EC" id="2.5.1.7" evidence="13"/>
<dbReference type="PANTHER" id="PTHR43783">
    <property type="entry name" value="UDP-N-ACETYLGLUCOSAMINE 1-CARBOXYVINYLTRANSFERASE"/>
    <property type="match status" value="1"/>
</dbReference>
<dbReference type="Proteomes" id="UP000018149">
    <property type="component" value="Chromosome I"/>
</dbReference>
<keyword evidence="9 13" id="KW-0961">Cell wall biogenesis/degradation</keyword>
<dbReference type="FunFam" id="3.65.10.10:FF:000001">
    <property type="entry name" value="UDP-N-acetylglucosamine 1-carboxyvinyltransferase"/>
    <property type="match status" value="1"/>
</dbReference>
<name>A0A0B7J5A1_9RICK</name>
<feature type="active site" description="Proton donor" evidence="13">
    <location>
        <position position="119"/>
    </location>
</feature>
<evidence type="ECO:0000256" key="12">
    <source>
        <dbReference type="ARBA" id="ARBA00047527"/>
    </source>
</evidence>
<evidence type="ECO:0000256" key="4">
    <source>
        <dbReference type="ARBA" id="ARBA00022618"/>
    </source>
</evidence>
<dbReference type="HOGENOM" id="CLU_027387_0_0_5"/>